<name>A0A382FRS3_9ZZZZ</name>
<sequence length="259" mass="29721">MNEIQSTKSLLAKLLASENITVEHGNYQTASFDVKNRVIRLPIFKYMSGPIYDLMVLHEVGHALWTPLKGLHSEKNEKGPGFKSYLNVVEDARIEKKIKRKYPGGSRPMIEGYRQLVSENFFQTKDRDLSTLNLIDRINLHYKIGASAGIEFNEIESPFITEIDNAETFEEIYDITVRLFEYSKENESQTDFQDFSNFESSMCEGFDGFEEEPEVMGESPLEWMEEDEEEERDDAKSGMRGDSLESEEEEGSSEENSAS</sequence>
<dbReference type="EMBL" id="UINC01051100">
    <property type="protein sequence ID" value="SVB64847.1"/>
    <property type="molecule type" value="Genomic_DNA"/>
</dbReference>
<evidence type="ECO:0000313" key="2">
    <source>
        <dbReference type="EMBL" id="SVB64847.1"/>
    </source>
</evidence>
<gene>
    <name evidence="2" type="ORF">METZ01_LOCUS217701</name>
</gene>
<feature type="region of interest" description="Disordered" evidence="1">
    <location>
        <begin position="210"/>
        <end position="259"/>
    </location>
</feature>
<dbReference type="AlphaFoldDB" id="A0A382FRS3"/>
<feature type="compositionally biased region" description="Basic and acidic residues" evidence="1">
    <location>
        <begin position="233"/>
        <end position="243"/>
    </location>
</feature>
<accession>A0A382FRS3</accession>
<organism evidence="2">
    <name type="scientific">marine metagenome</name>
    <dbReference type="NCBI Taxonomy" id="408172"/>
    <lineage>
        <taxon>unclassified sequences</taxon>
        <taxon>metagenomes</taxon>
        <taxon>ecological metagenomes</taxon>
    </lineage>
</organism>
<evidence type="ECO:0000256" key="1">
    <source>
        <dbReference type="SAM" id="MobiDB-lite"/>
    </source>
</evidence>
<feature type="compositionally biased region" description="Acidic residues" evidence="1">
    <location>
        <begin position="244"/>
        <end position="253"/>
    </location>
</feature>
<feature type="non-terminal residue" evidence="2">
    <location>
        <position position="259"/>
    </location>
</feature>
<reference evidence="2" key="1">
    <citation type="submission" date="2018-05" db="EMBL/GenBank/DDBJ databases">
        <authorList>
            <person name="Lanie J.A."/>
            <person name="Ng W.-L."/>
            <person name="Kazmierczak K.M."/>
            <person name="Andrzejewski T.M."/>
            <person name="Davidsen T.M."/>
            <person name="Wayne K.J."/>
            <person name="Tettelin H."/>
            <person name="Glass J.I."/>
            <person name="Rusch D."/>
            <person name="Podicherti R."/>
            <person name="Tsui H.-C.T."/>
            <person name="Winkler M.E."/>
        </authorList>
    </citation>
    <scope>NUCLEOTIDE SEQUENCE</scope>
</reference>
<feature type="compositionally biased region" description="Acidic residues" evidence="1">
    <location>
        <begin position="223"/>
        <end position="232"/>
    </location>
</feature>
<protein>
    <submittedName>
        <fullName evidence="2">Uncharacterized protein</fullName>
    </submittedName>
</protein>
<proteinExistence type="predicted"/>